<evidence type="ECO:0000313" key="4">
    <source>
        <dbReference type="Proteomes" id="UP000272471"/>
    </source>
</evidence>
<dbReference type="Proteomes" id="UP000272471">
    <property type="component" value="Unassembled WGS sequence"/>
</dbReference>
<name>A0A0P9S198_PSESG</name>
<evidence type="ECO:0000313" key="6">
    <source>
        <dbReference type="Proteomes" id="UP000280599"/>
    </source>
</evidence>
<comment type="caution">
    <text evidence="1">The sequence shown here is derived from an EMBL/GenBank/DDBJ whole genome shotgun (WGS) entry which is preliminary data.</text>
</comment>
<gene>
    <name evidence="3" type="ORF">ALQ11_102871</name>
    <name evidence="2" type="ORF">ALQ41_102948</name>
    <name evidence="1" type="ORF">ALQ42_102792</name>
</gene>
<dbReference type="EMBL" id="RBPT01000337">
    <property type="protein sequence ID" value="RMO42111.1"/>
    <property type="molecule type" value="Genomic_DNA"/>
</dbReference>
<evidence type="ECO:0000313" key="1">
    <source>
        <dbReference type="EMBL" id="RMO33228.1"/>
    </source>
</evidence>
<dbReference type="Proteomes" id="UP000273536">
    <property type="component" value="Unassembled WGS sequence"/>
</dbReference>
<protein>
    <submittedName>
        <fullName evidence="1">Uncharacterized protein</fullName>
    </submittedName>
</protein>
<evidence type="ECO:0000313" key="5">
    <source>
        <dbReference type="Proteomes" id="UP000273536"/>
    </source>
</evidence>
<accession>A0A0P9S198</accession>
<dbReference type="RefSeq" id="WP_004662294.1">
    <property type="nucleotide sequence ID" value="NZ_LGLL01000048.1"/>
</dbReference>
<dbReference type="Proteomes" id="UP000280599">
    <property type="component" value="Unassembled WGS sequence"/>
</dbReference>
<sequence>MNDYHEFSDDEQELGSFLRKQRANFDERNYWIEHSLGAESHWLFIQAYDALRHELYLPACTGFLTGVEASLRNTLAQVQNPMNVKNLEGISTLSNPLLNVARTNGINIDCLVFPGEEDFEVKLATRHNHVELVRIRHTLCHGNILEYISEQEGLPPLFTPECCRDLAETLHTISREWVASLGAFRRQALGI</sequence>
<proteinExistence type="predicted"/>
<dbReference type="EMBL" id="RBQX01000105">
    <property type="protein sequence ID" value="RMQ18338.1"/>
    <property type="molecule type" value="Genomic_DNA"/>
</dbReference>
<evidence type="ECO:0000313" key="2">
    <source>
        <dbReference type="EMBL" id="RMO42111.1"/>
    </source>
</evidence>
<organism evidence="1 5">
    <name type="scientific">Pseudomonas savastanoi pv. glycinea</name>
    <name type="common">Pseudomonas syringae pv. glycinea</name>
    <dbReference type="NCBI Taxonomy" id="318"/>
    <lineage>
        <taxon>Bacteria</taxon>
        <taxon>Pseudomonadati</taxon>
        <taxon>Pseudomonadota</taxon>
        <taxon>Gammaproteobacteria</taxon>
        <taxon>Pseudomonadales</taxon>
        <taxon>Pseudomonadaceae</taxon>
        <taxon>Pseudomonas</taxon>
    </lineage>
</organism>
<dbReference type="AlphaFoldDB" id="A0A0P9S198"/>
<dbReference type="EMBL" id="RBPS01000281">
    <property type="protein sequence ID" value="RMO33228.1"/>
    <property type="molecule type" value="Genomic_DNA"/>
</dbReference>
<evidence type="ECO:0000313" key="3">
    <source>
        <dbReference type="EMBL" id="RMQ18338.1"/>
    </source>
</evidence>
<reference evidence="4 5" key="1">
    <citation type="submission" date="2018-08" db="EMBL/GenBank/DDBJ databases">
        <title>Recombination of ecologically and evolutionarily significant loci maintains genetic cohesion in the Pseudomonas syringae species complex.</title>
        <authorList>
            <person name="Dillon M."/>
            <person name="Thakur S."/>
            <person name="Almeida R.N.D."/>
            <person name="Weir B.S."/>
            <person name="Guttman D.S."/>
        </authorList>
    </citation>
    <scope>NUCLEOTIDE SEQUENCE [LARGE SCALE GENOMIC DNA]</scope>
    <source>
        <strain evidence="3 4">ICMP 4182</strain>
        <strain evidence="1 5">ICMP 6372</strain>
        <strain evidence="2 6">ICMP 867</strain>
    </source>
</reference>